<dbReference type="InterPro" id="IPR024195">
    <property type="entry name" value="NUDIX_hydrolase_YfcD_pred"/>
</dbReference>
<evidence type="ECO:0000313" key="9">
    <source>
        <dbReference type="Proteomes" id="UP000585721"/>
    </source>
</evidence>
<dbReference type="CDD" id="cd04697">
    <property type="entry name" value="NUDIX_Hydrolase"/>
    <property type="match status" value="1"/>
</dbReference>
<sequence>MSEEWVDIVDENNNVIGTAPRSEMRRQKLLHRASYIVITNKLGQVYVQRRTATKDYCPSMLDACCGGVVAAGEDILSSAYRELAEEMGIRDVSLTPHGSFLHINSEGKVWGALFSCQYDGELTLQAEEVEYVLLMTPQEMLARESEFTPDSLDAIRLWLSPL</sequence>
<comment type="similarity">
    <text evidence="2">Belongs to the Nudix hydrolase family.</text>
</comment>
<feature type="binding site" evidence="6">
    <location>
        <position position="86"/>
    </location>
    <ligand>
        <name>Mg(2+)</name>
        <dbReference type="ChEBI" id="CHEBI:18420"/>
    </ligand>
</feature>
<keyword evidence="5 6" id="KW-0460">Magnesium</keyword>
<dbReference type="Gene3D" id="3.90.79.10">
    <property type="entry name" value="Nucleoside Triphosphate Pyrophosphohydrolase"/>
    <property type="match status" value="1"/>
</dbReference>
<dbReference type="PANTHER" id="PTHR10885:SF0">
    <property type="entry name" value="ISOPENTENYL-DIPHOSPHATE DELTA-ISOMERASE"/>
    <property type="match status" value="1"/>
</dbReference>
<evidence type="ECO:0000256" key="4">
    <source>
        <dbReference type="ARBA" id="ARBA00022801"/>
    </source>
</evidence>
<dbReference type="PROSITE" id="PS51462">
    <property type="entry name" value="NUDIX"/>
    <property type="match status" value="1"/>
</dbReference>
<dbReference type="InterPro" id="IPR000086">
    <property type="entry name" value="NUDIX_hydrolase_dom"/>
</dbReference>
<evidence type="ECO:0000256" key="6">
    <source>
        <dbReference type="PIRSR" id="PIRSR017340-1"/>
    </source>
</evidence>
<dbReference type="GO" id="GO:0016817">
    <property type="term" value="F:hydrolase activity, acting on acid anhydrides"/>
    <property type="evidence" value="ECO:0007669"/>
    <property type="project" value="InterPro"/>
</dbReference>
<keyword evidence="4" id="KW-0378">Hydrolase</keyword>
<feature type="binding site" evidence="6">
    <location>
        <position position="82"/>
    </location>
    <ligand>
        <name>Mg(2+)</name>
        <dbReference type="ChEBI" id="CHEBI:18420"/>
    </ligand>
</feature>
<evidence type="ECO:0000256" key="1">
    <source>
        <dbReference type="ARBA" id="ARBA00001946"/>
    </source>
</evidence>
<protein>
    <submittedName>
        <fullName evidence="8">Isopentenyldiphosphate isomerase</fullName>
    </submittedName>
</protein>
<dbReference type="AlphaFoldDB" id="A0A841GCV8"/>
<comment type="cofactor">
    <cofactor evidence="1">
        <name>Mg(2+)</name>
        <dbReference type="ChEBI" id="CHEBI:18420"/>
    </cofactor>
</comment>
<name>A0A841GCV8_9GAMM</name>
<dbReference type="GO" id="GO:0046872">
    <property type="term" value="F:metal ion binding"/>
    <property type="evidence" value="ECO:0007669"/>
    <property type="project" value="UniProtKB-KW"/>
</dbReference>
<evidence type="ECO:0000256" key="2">
    <source>
        <dbReference type="ARBA" id="ARBA00005582"/>
    </source>
</evidence>
<dbReference type="GO" id="GO:0016853">
    <property type="term" value="F:isomerase activity"/>
    <property type="evidence" value="ECO:0007669"/>
    <property type="project" value="UniProtKB-KW"/>
</dbReference>
<organism evidence="8 9">
    <name type="scientific">Tolumonas osonensis</name>
    <dbReference type="NCBI Taxonomy" id="675874"/>
    <lineage>
        <taxon>Bacteria</taxon>
        <taxon>Pseudomonadati</taxon>
        <taxon>Pseudomonadota</taxon>
        <taxon>Gammaproteobacteria</taxon>
        <taxon>Aeromonadales</taxon>
        <taxon>Aeromonadaceae</taxon>
        <taxon>Tolumonas</taxon>
    </lineage>
</organism>
<keyword evidence="3 6" id="KW-0479">Metal-binding</keyword>
<feature type="domain" description="Nudix hydrolase" evidence="7">
    <location>
        <begin position="29"/>
        <end position="161"/>
    </location>
</feature>
<evidence type="ECO:0000259" key="7">
    <source>
        <dbReference type="PROSITE" id="PS51462"/>
    </source>
</evidence>
<accession>A0A841GCV8</accession>
<reference evidence="8 9" key="1">
    <citation type="submission" date="2020-08" db="EMBL/GenBank/DDBJ databases">
        <title>Genomic Encyclopedia of Type Strains, Phase IV (KMG-IV): sequencing the most valuable type-strain genomes for metagenomic binning, comparative biology and taxonomic classification.</title>
        <authorList>
            <person name="Goeker M."/>
        </authorList>
    </citation>
    <scope>NUCLEOTIDE SEQUENCE [LARGE SCALE GENOMIC DNA]</scope>
    <source>
        <strain evidence="8 9">DSM 22975</strain>
    </source>
</reference>
<dbReference type="NCBIfam" id="NF011922">
    <property type="entry name" value="PRK15393.1"/>
    <property type="match status" value="1"/>
</dbReference>
<dbReference type="PANTHER" id="PTHR10885">
    <property type="entry name" value="ISOPENTENYL-DIPHOSPHATE DELTA-ISOMERASE"/>
    <property type="match status" value="1"/>
</dbReference>
<dbReference type="Pfam" id="PF00293">
    <property type="entry name" value="NUDIX"/>
    <property type="match status" value="1"/>
</dbReference>
<evidence type="ECO:0000256" key="5">
    <source>
        <dbReference type="ARBA" id="ARBA00022842"/>
    </source>
</evidence>
<dbReference type="EMBL" id="JACHGR010000005">
    <property type="protein sequence ID" value="MBB6055789.1"/>
    <property type="molecule type" value="Genomic_DNA"/>
</dbReference>
<comment type="caution">
    <text evidence="8">The sequence shown here is derived from an EMBL/GenBank/DDBJ whole genome shotgun (WGS) entry which is preliminary data.</text>
</comment>
<proteinExistence type="inferred from homology"/>
<dbReference type="PIRSF" id="PIRSF017340">
    <property type="entry name" value="Nudix_hydro"/>
    <property type="match status" value="1"/>
</dbReference>
<dbReference type="SUPFAM" id="SSF55811">
    <property type="entry name" value="Nudix"/>
    <property type="match status" value="1"/>
</dbReference>
<gene>
    <name evidence="8" type="ORF">HNR75_001707</name>
</gene>
<evidence type="ECO:0000256" key="3">
    <source>
        <dbReference type="ARBA" id="ARBA00022723"/>
    </source>
</evidence>
<dbReference type="Proteomes" id="UP000585721">
    <property type="component" value="Unassembled WGS sequence"/>
</dbReference>
<dbReference type="InterPro" id="IPR015797">
    <property type="entry name" value="NUDIX_hydrolase-like_dom_sf"/>
</dbReference>
<keyword evidence="8" id="KW-0413">Isomerase</keyword>
<keyword evidence="9" id="KW-1185">Reference proteome</keyword>
<evidence type="ECO:0000313" key="8">
    <source>
        <dbReference type="EMBL" id="MBB6055789.1"/>
    </source>
</evidence>